<gene>
    <name evidence="2" type="ORF">QHF89_47700</name>
</gene>
<protein>
    <recommendedName>
        <fullName evidence="4">HEAT repeat domain-containing protein</fullName>
    </recommendedName>
</protein>
<accession>A0ABT6PAY0</accession>
<keyword evidence="3" id="KW-1185">Reference proteome</keyword>
<feature type="region of interest" description="Disordered" evidence="1">
    <location>
        <begin position="185"/>
        <end position="215"/>
    </location>
</feature>
<evidence type="ECO:0000313" key="2">
    <source>
        <dbReference type="EMBL" id="MDI1437285.1"/>
    </source>
</evidence>
<organism evidence="2 3">
    <name type="scientific">Polyangium sorediatum</name>
    <dbReference type="NCBI Taxonomy" id="889274"/>
    <lineage>
        <taxon>Bacteria</taxon>
        <taxon>Pseudomonadati</taxon>
        <taxon>Myxococcota</taxon>
        <taxon>Polyangia</taxon>
        <taxon>Polyangiales</taxon>
        <taxon>Polyangiaceae</taxon>
        <taxon>Polyangium</taxon>
    </lineage>
</organism>
<dbReference type="SUPFAM" id="SSF48371">
    <property type="entry name" value="ARM repeat"/>
    <property type="match status" value="1"/>
</dbReference>
<name>A0ABT6PAY0_9BACT</name>
<dbReference type="Proteomes" id="UP001160301">
    <property type="component" value="Unassembled WGS sequence"/>
</dbReference>
<dbReference type="EMBL" id="JARZHI010000116">
    <property type="protein sequence ID" value="MDI1437285.1"/>
    <property type="molecule type" value="Genomic_DNA"/>
</dbReference>
<proteinExistence type="predicted"/>
<comment type="caution">
    <text evidence="2">The sequence shown here is derived from an EMBL/GenBank/DDBJ whole genome shotgun (WGS) entry which is preliminary data.</text>
</comment>
<sequence length="664" mass="71450">MSALPHEFPARDIAAAGRDVVDRVVSAVSGLPQRAGVTTLVAALREVGETLGRLGASRADEFDHVERFDRAIAALQGARAQLEKVATPAPETDEDAARALLERAGAKLPPRPERRSGGLSQDLARSLLGVEVALVSARSRAIDTVVKVGNRPARAASTSPATTAIPVFRASVGVPALHHVEGSVRPTVPCSADEDDDDEAPAPPAHHERAPLGAGGEAAHVARLARDCMEDIAILGHLRTVPEGMPWSRSLAGFDQRLLDNVDALLSLTRIPDGAREPASGSWVLDELQRWAADAPIPDPGRAFAQALVLGSIHGEDAARTAVVALRSAHPSTLTAQRNALSLAPSPGIGPVLRRLLRTGDVPRIVVALDTLRLRREADHPSIVMFLDHPDVLVREAAARCFAIVEPRPRAISSLLGALTREDDERVVLAIARSLTLRGERSGIDHVRGLLAAEMESPGRVPRAVRQGMMCLVGIAGTERDAEMLRRLFERSPEGAAALGWHGHPGHVEPLIAALEAEEQRGSSPLLRAALCTALQRITGGPRRNHDELEEGSSADDFYGATLLASSFREFWRQTRGDFTKVQRYRFGVPYAPRCTLDELGNDGVPIEIREELAFEFAMACGESPLFVRDWIKRQMSALATMRERIGESVPGVWPGTRLGRGRS</sequence>
<evidence type="ECO:0000256" key="1">
    <source>
        <dbReference type="SAM" id="MobiDB-lite"/>
    </source>
</evidence>
<dbReference type="InterPro" id="IPR016024">
    <property type="entry name" value="ARM-type_fold"/>
</dbReference>
<dbReference type="InterPro" id="IPR011989">
    <property type="entry name" value="ARM-like"/>
</dbReference>
<dbReference type="RefSeq" id="WP_136973177.1">
    <property type="nucleotide sequence ID" value="NZ_JARZHI010000116.1"/>
</dbReference>
<reference evidence="2 3" key="1">
    <citation type="submission" date="2023-04" db="EMBL/GenBank/DDBJ databases">
        <title>The genome sequence of Polyangium sorediatum DSM14670.</title>
        <authorList>
            <person name="Zhang X."/>
        </authorList>
    </citation>
    <scope>NUCLEOTIDE SEQUENCE [LARGE SCALE GENOMIC DNA]</scope>
    <source>
        <strain evidence="2 3">DSM 14670</strain>
    </source>
</reference>
<dbReference type="Gene3D" id="1.25.10.10">
    <property type="entry name" value="Leucine-rich Repeat Variant"/>
    <property type="match status" value="1"/>
</dbReference>
<evidence type="ECO:0008006" key="4">
    <source>
        <dbReference type="Google" id="ProtNLM"/>
    </source>
</evidence>
<evidence type="ECO:0000313" key="3">
    <source>
        <dbReference type="Proteomes" id="UP001160301"/>
    </source>
</evidence>